<feature type="compositionally biased region" description="Basic and acidic residues" evidence="1">
    <location>
        <begin position="1056"/>
        <end position="1113"/>
    </location>
</feature>
<dbReference type="OrthoDB" id="9762066at2"/>
<reference evidence="4 5" key="1">
    <citation type="journal article" date="2005" name="Int. J. Syst. Evol. Microbiol.">
        <title>Bacillus litoralis sp. nov., isolated from a tidal flat of the Yellow Sea in Korea.</title>
        <authorList>
            <person name="Yoon J.H."/>
            <person name="Oh T.K."/>
        </authorList>
    </citation>
    <scope>NUCLEOTIDE SEQUENCE [LARGE SCALE GENOMIC DNA]</scope>
    <source>
        <strain evidence="4 5">SW-211</strain>
    </source>
</reference>
<keyword evidence="5" id="KW-1185">Reference proteome</keyword>
<name>A0A5C6VLD0_9BACI</name>
<dbReference type="SUPFAM" id="SSF53474">
    <property type="entry name" value="alpha/beta-Hydrolases"/>
    <property type="match status" value="2"/>
</dbReference>
<proteinExistence type="predicted"/>
<keyword evidence="2" id="KW-0472">Membrane</keyword>
<feature type="region of interest" description="Disordered" evidence="1">
    <location>
        <begin position="1056"/>
        <end position="1117"/>
    </location>
</feature>
<dbReference type="AlphaFoldDB" id="A0A5C6VLD0"/>
<accession>A0A5C6VLD0</accession>
<dbReference type="InterPro" id="IPR050583">
    <property type="entry name" value="Mycobacterial_A85_antigen"/>
</dbReference>
<evidence type="ECO:0008006" key="6">
    <source>
        <dbReference type="Google" id="ProtNLM"/>
    </source>
</evidence>
<dbReference type="PANTHER" id="PTHR48098">
    <property type="entry name" value="ENTEROCHELIN ESTERASE-RELATED"/>
    <property type="match status" value="1"/>
</dbReference>
<keyword evidence="3" id="KW-0732">Signal</keyword>
<keyword evidence="2" id="KW-1133">Transmembrane helix</keyword>
<evidence type="ECO:0000313" key="5">
    <source>
        <dbReference type="Proteomes" id="UP000321363"/>
    </source>
</evidence>
<sequence>MKKGRSIFALMITILLICTSFNIKTFAVSEGTEVNMENNGSYKVILPNEYGDGNGQSYPVLYLMPEDGKSLYNNKMISMIQGEMETDQSGNMIIVMPNFDSNEDFRITMKKIIADVDSKYNTIATIDHRAILGVGVGGYMAYIFGMTDNNSALNTPNMIKNIGSIRGHFSETDHPLYEEYGDVYDIISQINKDNIVNYYTYLDSPTEDPFTYQPKSTNEIGALFINWYRTLSYDIHEYTARYGTYDDDYLQESVSRVMNRFSEQFYSKMISGDISLSPQVAASSVEEIEVSYNIDVNPIFPEISPHSTDMTIEVILTDPADGSVLHKENKTVSVDGVATYEGTFKIPNTVNGTNSKVSITANMLGFTINIGSESLVRIMDTGSKPDEQLIDLMGDWKFKAYKPFSNTGSEALDQITNLTKDVWTTWGTVQPALGWWTADFDESLENNSNWTGYAWYVREFNINADFAKEDLLLALGKFDEADEVYVNGVRVGATGIPEPGGLYDGSNPWDVDRLYKLDSDILNYGGSNTIAVRMANSNGGGGWYQGPVGIFSPAAYNKIVGLPSDLADSTATAQIKEFVDTQNTALESKDIDAYAKTIAPDYFQSGYNKARLIEKVNKDLTGDGKVTVSDSSVNVYNFKGMYLYQAQRNITNASGEIKTETVNAYYKIENDNVVMYGDHETFYVDSYASSYAASAKGLEGSTEMNYRVYLPEGYFDSNKRYPVTYLLHQFSSTSKSYEIDGIQDILKKGMADGDIQDMIVVIPDSDGMSWWRDDWELMVTEDLVPFINENYRTIADARYNGTAGASMGGQGAYGIGLSNPNYFSSIISFFGAFTYGREHSPNSIVEKVSDEYLQNYSHYFISGNRDVYGFGAPAIQLDNQLREKNVDHVFMIENGEHDSVFYLPHVIDAFSYVSEEMYTTGGKIADSASSEMEAEVTDDKLNISAKLSLNQEFDQWMNTIPESAYTKDTNPDMVIPITFKIEQNGKTVFNQMETSTVSGSTSLEFEKEIILGGSVADPDNVVAGDVDLTKNFTLSVFASLLDTNIDLGTFEYTAKTVDEGKPTPGDEPKTPNHEEKPKGDEVVGGKNEDTSKDSEVDKDKEEGDSTNSDKVEGKNLPNTATNHYNSFLVGSIIVLLGLCFGVLGWRKRFIKE</sequence>
<dbReference type="Gene3D" id="3.40.50.1820">
    <property type="entry name" value="alpha/beta hydrolase"/>
    <property type="match status" value="2"/>
</dbReference>
<evidence type="ECO:0000313" key="4">
    <source>
        <dbReference type="EMBL" id="TXC85830.1"/>
    </source>
</evidence>
<dbReference type="InterPro" id="IPR029058">
    <property type="entry name" value="AB_hydrolase_fold"/>
</dbReference>
<dbReference type="Gene3D" id="2.60.120.260">
    <property type="entry name" value="Galactose-binding domain-like"/>
    <property type="match status" value="1"/>
</dbReference>
<feature type="chain" id="PRO_5022664294" description="LPXTG cell wall anchor domain-containing protein" evidence="3">
    <location>
        <begin position="28"/>
        <end position="1152"/>
    </location>
</feature>
<dbReference type="PANTHER" id="PTHR48098:SF1">
    <property type="entry name" value="DIACYLGLYCEROL ACYLTRANSFERASE_MYCOLYLTRANSFERASE AG85A"/>
    <property type="match status" value="1"/>
</dbReference>
<dbReference type="InterPro" id="IPR000801">
    <property type="entry name" value="Esterase-like"/>
</dbReference>
<dbReference type="InterPro" id="IPR008979">
    <property type="entry name" value="Galactose-bd-like_sf"/>
</dbReference>
<feature type="signal peptide" evidence="3">
    <location>
        <begin position="1"/>
        <end position="27"/>
    </location>
</feature>
<dbReference type="RefSeq" id="WP_146950314.1">
    <property type="nucleotide sequence ID" value="NZ_VOQF01000015.1"/>
</dbReference>
<evidence type="ECO:0000256" key="2">
    <source>
        <dbReference type="SAM" id="Phobius"/>
    </source>
</evidence>
<dbReference type="SUPFAM" id="SSF49785">
    <property type="entry name" value="Galactose-binding domain-like"/>
    <property type="match status" value="1"/>
</dbReference>
<protein>
    <recommendedName>
        <fullName evidence="6">LPXTG cell wall anchor domain-containing protein</fullName>
    </recommendedName>
</protein>
<dbReference type="GO" id="GO:0016747">
    <property type="term" value="F:acyltransferase activity, transferring groups other than amino-acyl groups"/>
    <property type="evidence" value="ECO:0007669"/>
    <property type="project" value="TreeGrafter"/>
</dbReference>
<keyword evidence="2" id="KW-0812">Transmembrane</keyword>
<gene>
    <name evidence="4" type="ORF">FS935_19490</name>
</gene>
<dbReference type="EMBL" id="VOQF01000015">
    <property type="protein sequence ID" value="TXC85830.1"/>
    <property type="molecule type" value="Genomic_DNA"/>
</dbReference>
<organism evidence="4 5">
    <name type="scientific">Metabacillus litoralis</name>
    <dbReference type="NCBI Taxonomy" id="152268"/>
    <lineage>
        <taxon>Bacteria</taxon>
        <taxon>Bacillati</taxon>
        <taxon>Bacillota</taxon>
        <taxon>Bacilli</taxon>
        <taxon>Bacillales</taxon>
        <taxon>Bacillaceae</taxon>
        <taxon>Metabacillus</taxon>
    </lineage>
</organism>
<dbReference type="Pfam" id="PF00756">
    <property type="entry name" value="Esterase"/>
    <property type="match status" value="1"/>
</dbReference>
<evidence type="ECO:0000256" key="1">
    <source>
        <dbReference type="SAM" id="MobiDB-lite"/>
    </source>
</evidence>
<feature type="transmembrane region" description="Helical" evidence="2">
    <location>
        <begin position="1124"/>
        <end position="1145"/>
    </location>
</feature>
<evidence type="ECO:0000256" key="3">
    <source>
        <dbReference type="SAM" id="SignalP"/>
    </source>
</evidence>
<dbReference type="Proteomes" id="UP000321363">
    <property type="component" value="Unassembled WGS sequence"/>
</dbReference>
<comment type="caution">
    <text evidence="4">The sequence shown here is derived from an EMBL/GenBank/DDBJ whole genome shotgun (WGS) entry which is preliminary data.</text>
</comment>